<dbReference type="Proteomes" id="UP001062846">
    <property type="component" value="Chromosome 5"/>
</dbReference>
<dbReference type="EMBL" id="CM046392">
    <property type="protein sequence ID" value="KAI8556836.1"/>
    <property type="molecule type" value="Genomic_DNA"/>
</dbReference>
<name>A0ACC0NVB7_RHOML</name>
<organism evidence="1 2">
    <name type="scientific">Rhododendron molle</name>
    <name type="common">Chinese azalea</name>
    <name type="synonym">Azalea mollis</name>
    <dbReference type="NCBI Taxonomy" id="49168"/>
    <lineage>
        <taxon>Eukaryota</taxon>
        <taxon>Viridiplantae</taxon>
        <taxon>Streptophyta</taxon>
        <taxon>Embryophyta</taxon>
        <taxon>Tracheophyta</taxon>
        <taxon>Spermatophyta</taxon>
        <taxon>Magnoliopsida</taxon>
        <taxon>eudicotyledons</taxon>
        <taxon>Gunneridae</taxon>
        <taxon>Pentapetalae</taxon>
        <taxon>asterids</taxon>
        <taxon>Ericales</taxon>
        <taxon>Ericaceae</taxon>
        <taxon>Ericoideae</taxon>
        <taxon>Rhodoreae</taxon>
        <taxon>Rhododendron</taxon>
    </lineage>
</organism>
<protein>
    <submittedName>
        <fullName evidence="1">Uncharacterized protein</fullName>
    </submittedName>
</protein>
<accession>A0ACC0NVB7</accession>
<evidence type="ECO:0000313" key="2">
    <source>
        <dbReference type="Proteomes" id="UP001062846"/>
    </source>
</evidence>
<proteinExistence type="predicted"/>
<comment type="caution">
    <text evidence="1">The sequence shown here is derived from an EMBL/GenBank/DDBJ whole genome shotgun (WGS) entry which is preliminary data.</text>
</comment>
<keyword evidence="2" id="KW-1185">Reference proteome</keyword>
<sequence>MERILSRPGNKRSRPVDLNARILRAEYSEPIKEINKGLNCIGINKFNAIDIVKRWWKEAPSLWSPAVRSSSISQKL</sequence>
<gene>
    <name evidence="1" type="ORF">RHMOL_Rhmol05G0286400</name>
</gene>
<evidence type="ECO:0000313" key="1">
    <source>
        <dbReference type="EMBL" id="KAI8556836.1"/>
    </source>
</evidence>
<reference evidence="1" key="1">
    <citation type="submission" date="2022-02" db="EMBL/GenBank/DDBJ databases">
        <title>Plant Genome Project.</title>
        <authorList>
            <person name="Zhang R.-G."/>
        </authorList>
    </citation>
    <scope>NUCLEOTIDE SEQUENCE</scope>
    <source>
        <strain evidence="1">AT1</strain>
    </source>
</reference>